<keyword evidence="7" id="KW-1185">Reference proteome</keyword>
<comment type="caution">
    <text evidence="6">The sequence shown here is derived from an EMBL/GenBank/DDBJ whole genome shotgun (WGS) entry which is preliminary data.</text>
</comment>
<evidence type="ECO:0000313" key="7">
    <source>
        <dbReference type="Proteomes" id="UP000706039"/>
    </source>
</evidence>
<reference evidence="6 7" key="1">
    <citation type="submission" date="2021-08" db="EMBL/GenBank/DDBJ databases">
        <authorList>
            <person name="Tuo L."/>
        </authorList>
    </citation>
    <scope>NUCLEOTIDE SEQUENCE [LARGE SCALE GENOMIC DNA]</scope>
    <source>
        <strain evidence="6 7">JCM 31229</strain>
    </source>
</reference>
<dbReference type="InterPro" id="IPR029063">
    <property type="entry name" value="SAM-dependent_MTases_sf"/>
</dbReference>
<keyword evidence="1" id="KW-0489">Methyltransferase</keyword>
<evidence type="ECO:0000256" key="1">
    <source>
        <dbReference type="ARBA" id="ARBA00022603"/>
    </source>
</evidence>
<gene>
    <name evidence="6" type="ORF">K7G82_24520</name>
</gene>
<dbReference type="InterPro" id="IPR036086">
    <property type="entry name" value="ParB/Sulfiredoxin_sf"/>
</dbReference>
<evidence type="ECO:0000256" key="4">
    <source>
        <dbReference type="RuleBase" id="RU362026"/>
    </source>
</evidence>
<sequence length="480" mass="52406">MAYPRNAPFDADAIRLGIEYMAPKALQRPNRSTRKHSDRQSSALEAALDTFGVVAPVPVDADNRIIDGDALVQAAIRLGLTEVPVVRISHLSPAQLRALRLTLNRLSELGAWDIDELRMEIGEILTLDVDFPLEVMGWNTAELDVLMTPLASADANEPEEVPPVQPVAISQAGDVWQLGRHRLICGSSLEPEVWRILMQGRRARMAFSDPPFNCPVAGHVSGLGKKTHREFAMASGEMSDAEFEAFLNTALTRMAEQAEDGAILSVCMDWRGLPILHAAARAVGLSVLNLCVWNKTNGAMGSLYRSKHELIYIFKVGKAPHINNVELGKHGRYRTNVWDYAGANSFGKGRMADLADHPTVKPTALVADAIRDVTRHGDIVIDGFIGSGSTILAAERADRICYGVELDPLYVDVAIRRWQEATGKEAMLEAGGLPFSAVKAERCPEDGASVDEPDVDECDDETVVPIAPPLSRPRPFRRAA</sequence>
<evidence type="ECO:0000259" key="5">
    <source>
        <dbReference type="Pfam" id="PF01555"/>
    </source>
</evidence>
<dbReference type="InterPro" id="IPR015840">
    <property type="entry name" value="DNA_MeTrfase_ParB"/>
</dbReference>
<dbReference type="PIRSF" id="PIRSF036758">
    <property type="entry name" value="Aden_M_ParB"/>
    <property type="match status" value="1"/>
</dbReference>
<dbReference type="CDD" id="cd16403">
    <property type="entry name" value="ParB_N_like_MT"/>
    <property type="match status" value="1"/>
</dbReference>
<keyword evidence="2" id="KW-0808">Transferase</keyword>
<dbReference type="InterPro" id="IPR001091">
    <property type="entry name" value="RM_Methyltransferase"/>
</dbReference>
<dbReference type="EC" id="2.1.1.-" evidence="4"/>
<dbReference type="InterPro" id="IPR002941">
    <property type="entry name" value="DNA_methylase_N4/N6"/>
</dbReference>
<accession>A0ABS7PVV8</accession>
<feature type="domain" description="DNA methylase N-4/N-6" evidence="5">
    <location>
        <begin position="205"/>
        <end position="415"/>
    </location>
</feature>
<dbReference type="EMBL" id="JAINVV010000012">
    <property type="protein sequence ID" value="MBY8825489.1"/>
    <property type="molecule type" value="Genomic_DNA"/>
</dbReference>
<dbReference type="RefSeq" id="WP_222992591.1">
    <property type="nucleotide sequence ID" value="NZ_JAINVV010000012.1"/>
</dbReference>
<evidence type="ECO:0000313" key="6">
    <source>
        <dbReference type="EMBL" id="MBY8825489.1"/>
    </source>
</evidence>
<comment type="similarity">
    <text evidence="4">Belongs to the N(4)/N(6)-methyltransferase family.</text>
</comment>
<comment type="catalytic activity">
    <reaction evidence="3">
        <text>a 2'-deoxyadenosine in DNA + S-adenosyl-L-methionine = an N(6)-methyl-2'-deoxyadenosine in DNA + S-adenosyl-L-homocysteine + H(+)</text>
        <dbReference type="Rhea" id="RHEA:15197"/>
        <dbReference type="Rhea" id="RHEA-COMP:12418"/>
        <dbReference type="Rhea" id="RHEA-COMP:12419"/>
        <dbReference type="ChEBI" id="CHEBI:15378"/>
        <dbReference type="ChEBI" id="CHEBI:57856"/>
        <dbReference type="ChEBI" id="CHEBI:59789"/>
        <dbReference type="ChEBI" id="CHEBI:90615"/>
        <dbReference type="ChEBI" id="CHEBI:90616"/>
        <dbReference type="EC" id="2.1.1.72"/>
    </reaction>
</comment>
<evidence type="ECO:0000256" key="2">
    <source>
        <dbReference type="ARBA" id="ARBA00022679"/>
    </source>
</evidence>
<dbReference type="Pfam" id="PF01555">
    <property type="entry name" value="N6_N4_Mtase"/>
    <property type="match status" value="1"/>
</dbReference>
<proteinExistence type="inferred from homology"/>
<organism evidence="6 7">
    <name type="scientific">Sphingomonas colocasiae</name>
    <dbReference type="NCBI Taxonomy" id="1848973"/>
    <lineage>
        <taxon>Bacteria</taxon>
        <taxon>Pseudomonadati</taxon>
        <taxon>Pseudomonadota</taxon>
        <taxon>Alphaproteobacteria</taxon>
        <taxon>Sphingomonadales</taxon>
        <taxon>Sphingomonadaceae</taxon>
        <taxon>Sphingomonas</taxon>
    </lineage>
</organism>
<dbReference type="Gene3D" id="3.90.1530.10">
    <property type="entry name" value="Conserved hypothetical protein from pyrococcus furiosus pfu- 392566-001, ParB domain"/>
    <property type="match status" value="1"/>
</dbReference>
<dbReference type="PRINTS" id="PR00508">
    <property type="entry name" value="S21N4MTFRASE"/>
</dbReference>
<dbReference type="Gene3D" id="3.40.50.150">
    <property type="entry name" value="Vaccinia Virus protein VP39"/>
    <property type="match status" value="1"/>
</dbReference>
<evidence type="ECO:0000256" key="3">
    <source>
        <dbReference type="ARBA" id="ARBA00047942"/>
    </source>
</evidence>
<dbReference type="SUPFAM" id="SSF110849">
    <property type="entry name" value="ParB/Sulfiredoxin"/>
    <property type="match status" value="1"/>
</dbReference>
<dbReference type="Proteomes" id="UP000706039">
    <property type="component" value="Unassembled WGS sequence"/>
</dbReference>
<name>A0ABS7PVV8_9SPHN</name>
<protein>
    <recommendedName>
        <fullName evidence="4">Methyltransferase</fullName>
        <ecNumber evidence="4">2.1.1.-</ecNumber>
    </recommendedName>
</protein>
<dbReference type="SUPFAM" id="SSF53335">
    <property type="entry name" value="S-adenosyl-L-methionine-dependent methyltransferases"/>
    <property type="match status" value="1"/>
</dbReference>